<dbReference type="Gene3D" id="1.10.10.1400">
    <property type="entry name" value="Terminase, small subunit, N-terminal DNA-binding domain, HTH motif"/>
    <property type="match status" value="1"/>
</dbReference>
<reference evidence="2" key="1">
    <citation type="journal article" date="2019" name="Int. J. Syst. Evol. Microbiol.">
        <title>The Global Catalogue of Microorganisms (GCM) 10K type strain sequencing project: providing services to taxonomists for standard genome sequencing and annotation.</title>
        <authorList>
            <consortium name="The Broad Institute Genomics Platform"/>
            <consortium name="The Broad Institute Genome Sequencing Center for Infectious Disease"/>
            <person name="Wu L."/>
            <person name="Ma J."/>
        </authorList>
    </citation>
    <scope>NUCLEOTIDE SEQUENCE [LARGE SCALE GENOMIC DNA]</scope>
    <source>
        <strain evidence="2">CGMCC 4.1467</strain>
    </source>
</reference>
<dbReference type="Proteomes" id="UP001596472">
    <property type="component" value="Unassembled WGS sequence"/>
</dbReference>
<keyword evidence="2" id="KW-1185">Reference proteome</keyword>
<gene>
    <name evidence="1" type="ORF">ACFQY0_03030</name>
</gene>
<dbReference type="InterPro" id="IPR038713">
    <property type="entry name" value="Terminase_Gp1_N_sf"/>
</dbReference>
<evidence type="ECO:0000313" key="1">
    <source>
        <dbReference type="EMBL" id="MFC7336139.1"/>
    </source>
</evidence>
<dbReference type="EMBL" id="JBHTBS010000001">
    <property type="protein sequence ID" value="MFC7336139.1"/>
    <property type="molecule type" value="Genomic_DNA"/>
</dbReference>
<organism evidence="1 2">
    <name type="scientific">Haloferula chungangensis</name>
    <dbReference type="NCBI Taxonomy" id="1048331"/>
    <lineage>
        <taxon>Bacteria</taxon>
        <taxon>Pseudomonadati</taxon>
        <taxon>Verrucomicrobiota</taxon>
        <taxon>Verrucomicrobiia</taxon>
        <taxon>Verrucomicrobiales</taxon>
        <taxon>Verrucomicrobiaceae</taxon>
        <taxon>Haloferula</taxon>
    </lineage>
</organism>
<name>A0ABW2L4B3_9BACT</name>
<proteinExistence type="predicted"/>
<evidence type="ECO:0000313" key="2">
    <source>
        <dbReference type="Proteomes" id="UP001596472"/>
    </source>
</evidence>
<accession>A0ABW2L4B3</accession>
<evidence type="ECO:0008006" key="3">
    <source>
        <dbReference type="Google" id="ProtNLM"/>
    </source>
</evidence>
<sequence length="170" mass="19687">MLDLLDRTGGRNTVRNLYRSHTIFPWEVEQAAELGWVEIETRNPKIGRPSVIVLKLSKTSTAKHPPWRFQIPPEISIRHWKFVFAYLIDYSACNARRAYLATYPNARSKAGASASAHRLLKHRDVKAAMAWVRACSDSDFPADEKLHHPASAAEVRKIFCRVHHWRFWQL</sequence>
<dbReference type="RefSeq" id="WP_379708956.1">
    <property type="nucleotide sequence ID" value="NZ_JBHTBS010000001.1"/>
</dbReference>
<comment type="caution">
    <text evidence="1">The sequence shown here is derived from an EMBL/GenBank/DDBJ whole genome shotgun (WGS) entry which is preliminary data.</text>
</comment>
<protein>
    <recommendedName>
        <fullName evidence="3">Site-specific integrase</fullName>
    </recommendedName>
</protein>